<dbReference type="Proteomes" id="UP001333996">
    <property type="component" value="Unassembled WGS sequence"/>
</dbReference>
<organism evidence="9 10">
    <name type="scientific">Streptomyces chiangmaiensis</name>
    <dbReference type="NCBI Taxonomy" id="766497"/>
    <lineage>
        <taxon>Bacteria</taxon>
        <taxon>Bacillati</taxon>
        <taxon>Actinomycetota</taxon>
        <taxon>Actinomycetes</taxon>
        <taxon>Kitasatosporales</taxon>
        <taxon>Streptomycetaceae</taxon>
        <taxon>Streptomyces</taxon>
    </lineage>
</organism>
<dbReference type="PANTHER" id="PTHR35807">
    <property type="entry name" value="TRANSCRIPTIONAL REGULATOR REDD-RELATED"/>
    <property type="match status" value="1"/>
</dbReference>
<evidence type="ECO:0000259" key="7">
    <source>
        <dbReference type="SMART" id="SM00862"/>
    </source>
</evidence>
<dbReference type="InterPro" id="IPR005158">
    <property type="entry name" value="BTAD"/>
</dbReference>
<keyword evidence="2" id="KW-0902">Two-component regulatory system</keyword>
<dbReference type="Gene3D" id="1.25.40.10">
    <property type="entry name" value="Tetratricopeptide repeat domain"/>
    <property type="match status" value="3"/>
</dbReference>
<dbReference type="InterPro" id="IPR025662">
    <property type="entry name" value="Sigma_54_int_dom_ATP-bd_1"/>
</dbReference>
<evidence type="ECO:0000259" key="6">
    <source>
        <dbReference type="SMART" id="SM00382"/>
    </source>
</evidence>
<comment type="similarity">
    <text evidence="1">Belongs to the AfsR/DnrI/RedD regulatory family.</text>
</comment>
<dbReference type="InterPro" id="IPR036388">
    <property type="entry name" value="WH-like_DNA-bd_sf"/>
</dbReference>
<dbReference type="SUPFAM" id="SSF52540">
    <property type="entry name" value="P-loop containing nucleoside triphosphate hydrolases"/>
    <property type="match status" value="1"/>
</dbReference>
<dbReference type="SMART" id="SM00862">
    <property type="entry name" value="Trans_reg_C"/>
    <property type="match status" value="1"/>
</dbReference>
<dbReference type="SMART" id="SM00382">
    <property type="entry name" value="AAA"/>
    <property type="match status" value="1"/>
</dbReference>
<keyword evidence="3" id="KW-0805">Transcription regulation</keyword>
<gene>
    <name evidence="9" type="ORF">VXC91_23175</name>
</gene>
<dbReference type="InterPro" id="IPR051677">
    <property type="entry name" value="AfsR-DnrI-RedD_regulator"/>
</dbReference>
<dbReference type="RefSeq" id="WP_329509239.1">
    <property type="nucleotide sequence ID" value="NZ_BAAAYZ010000279.1"/>
</dbReference>
<accession>A0ABU7FL24</accession>
<evidence type="ECO:0000256" key="4">
    <source>
        <dbReference type="ARBA" id="ARBA00023125"/>
    </source>
</evidence>
<dbReference type="SMART" id="SM01043">
    <property type="entry name" value="BTAD"/>
    <property type="match status" value="1"/>
</dbReference>
<evidence type="ECO:0000259" key="8">
    <source>
        <dbReference type="SMART" id="SM01043"/>
    </source>
</evidence>
<evidence type="ECO:0000256" key="1">
    <source>
        <dbReference type="ARBA" id="ARBA00005820"/>
    </source>
</evidence>
<dbReference type="InterPro" id="IPR016032">
    <property type="entry name" value="Sig_transdc_resp-reg_C-effctor"/>
</dbReference>
<evidence type="ECO:0000256" key="3">
    <source>
        <dbReference type="ARBA" id="ARBA00023015"/>
    </source>
</evidence>
<dbReference type="SUPFAM" id="SSF46894">
    <property type="entry name" value="C-terminal effector domain of the bipartite response regulators"/>
    <property type="match status" value="1"/>
</dbReference>
<keyword evidence="5" id="KW-0804">Transcription</keyword>
<reference evidence="9" key="1">
    <citation type="submission" date="2024-01" db="EMBL/GenBank/DDBJ databases">
        <title>First draft genome sequence data of TA4-1, the type strain of Gram-positive actinobacterium Streptomyces chiangmaiensis.</title>
        <authorList>
            <person name="Yasawong M."/>
            <person name="Nantapong N."/>
        </authorList>
    </citation>
    <scope>NUCLEOTIDE SEQUENCE</scope>
    <source>
        <strain evidence="9">TA4-1</strain>
    </source>
</reference>
<evidence type="ECO:0000313" key="9">
    <source>
        <dbReference type="EMBL" id="MED7824811.1"/>
    </source>
</evidence>
<dbReference type="PROSITE" id="PS00675">
    <property type="entry name" value="SIGMA54_INTERACT_1"/>
    <property type="match status" value="1"/>
</dbReference>
<keyword evidence="4" id="KW-0238">DNA-binding</keyword>
<protein>
    <submittedName>
        <fullName evidence="9">AAA family ATPase</fullName>
    </submittedName>
</protein>
<name>A0ABU7FL24_9ACTN</name>
<dbReference type="Pfam" id="PF13191">
    <property type="entry name" value="AAA_16"/>
    <property type="match status" value="1"/>
</dbReference>
<dbReference type="Gene3D" id="3.40.50.300">
    <property type="entry name" value="P-loop containing nucleotide triphosphate hydrolases"/>
    <property type="match status" value="1"/>
</dbReference>
<feature type="domain" description="Bacterial transcriptional activator" evidence="8">
    <location>
        <begin position="95"/>
        <end position="241"/>
    </location>
</feature>
<feature type="domain" description="AAA+ ATPase" evidence="6">
    <location>
        <begin position="285"/>
        <end position="547"/>
    </location>
</feature>
<dbReference type="InterPro" id="IPR019734">
    <property type="entry name" value="TPR_rpt"/>
</dbReference>
<comment type="caution">
    <text evidence="9">The sequence shown here is derived from an EMBL/GenBank/DDBJ whole genome shotgun (WGS) entry which is preliminary data.</text>
</comment>
<dbReference type="InterPro" id="IPR001867">
    <property type="entry name" value="OmpR/PhoB-type_DNA-bd"/>
</dbReference>
<dbReference type="PANTHER" id="PTHR35807:SF1">
    <property type="entry name" value="TRANSCRIPTIONAL REGULATOR REDD"/>
    <property type="match status" value="1"/>
</dbReference>
<proteinExistence type="inferred from homology"/>
<dbReference type="InterPro" id="IPR027417">
    <property type="entry name" value="P-loop_NTPase"/>
</dbReference>
<dbReference type="EMBL" id="JAYWVC010000085">
    <property type="protein sequence ID" value="MED7824811.1"/>
    <property type="molecule type" value="Genomic_DNA"/>
</dbReference>
<evidence type="ECO:0000313" key="10">
    <source>
        <dbReference type="Proteomes" id="UP001333996"/>
    </source>
</evidence>
<dbReference type="InterPro" id="IPR041664">
    <property type="entry name" value="AAA_16"/>
</dbReference>
<dbReference type="Gene3D" id="1.10.10.10">
    <property type="entry name" value="Winged helix-like DNA-binding domain superfamily/Winged helix DNA-binding domain"/>
    <property type="match status" value="1"/>
</dbReference>
<sequence length="1062" mass="114475">MVRLRLIGSFRIEGHPLEPIPAGKAERLLTVLAAHPGHFRPLSVIVEALWADGPPDKADRNIAALISRLRRSLGRQRIEGGPGGYRLITDESLTVDLAEAERYVRTAEREQARGVCAVAATAAASAAGLLAADTPLANEPDAPWVHEVRQVVDGLLRRARACSWTAALEMGEVRTAVEAASAALTSDPFDEEACRAVMRAYRLGGESGAALAAYERLRSSLAEDLGADPAPVTQALYLSVLRGEPPSTPSRAIAGRPRAATSSLVGRDTELQSLLDRWSQAVLGHGQVVLLVGESGVGKTSLTSALARQVSASGALVVTTGCFEAERSLFLQPFVEALRSVIAWQTPQAARELFRGWNGPLSELVPEVARLIGPVNYERYERGTPETEHRRTLEALAAVLGRLTESHPVLLIIEELQHAGQSTIEALHFLTTRVTGCRLLILGTLEAAEAAHITDSLEGSVTRIGIGPLSRAAVRTLAMEAGLPVDADWLYEWTGGSPYYVTELLRPGHELSAAGHSPPEHMSTSLRDAVARRISHAGRDVGLLLQLGAILGVAFSLDDVAALGDLGVEECIRRAEKAQRAGLLEPSGETFRFSGHIIRKVAYDSASEPVRISRHRRAARLFAAQPEAAAHQLVAAGDWAPAVEAWLRAADAAHLAFSNLEAERLLTEALASATRSGDRRLLASVRLRRGQVRADLGRYDAAREDLSTTIGLATELGDEGVEARSLEQLGWTALYARDALAAVDLASRASHLAESAAAAPGALPSSLLLLGRVRHWDGDYTGAAEAYEQVLSAQTDEATNAMALAQKGALLQHLDHFGDARRVLERAVVLCQNTGLLRPLLQSLFFTALARGDAGDFTGGLRALERARRLIDEAGVTYYRAGIDTTMSWLWRELGEVGRARELAERAIESTRRGDALELEQEMHARLALADCDLLLGREDEAAAEVAAAVPLLRGNMPFRPRAELRLLEMQARWDETAAEALLQTARTASSTKYEALALWHLERREEAARTALLTGSDLVVASVGNPHDAQEAVERITRGLPAELRKSFVARGRLPSLVRSR</sequence>
<dbReference type="SUPFAM" id="SSF48452">
    <property type="entry name" value="TPR-like"/>
    <property type="match status" value="3"/>
</dbReference>
<keyword evidence="10" id="KW-1185">Reference proteome</keyword>
<evidence type="ECO:0000256" key="5">
    <source>
        <dbReference type="ARBA" id="ARBA00023163"/>
    </source>
</evidence>
<dbReference type="Pfam" id="PF03704">
    <property type="entry name" value="BTAD"/>
    <property type="match status" value="1"/>
</dbReference>
<dbReference type="InterPro" id="IPR003593">
    <property type="entry name" value="AAA+_ATPase"/>
</dbReference>
<evidence type="ECO:0000256" key="2">
    <source>
        <dbReference type="ARBA" id="ARBA00023012"/>
    </source>
</evidence>
<feature type="domain" description="OmpR/PhoB-type" evidence="7">
    <location>
        <begin position="14"/>
        <end position="87"/>
    </location>
</feature>
<dbReference type="SMART" id="SM00028">
    <property type="entry name" value="TPR"/>
    <property type="match status" value="3"/>
</dbReference>
<dbReference type="InterPro" id="IPR011990">
    <property type="entry name" value="TPR-like_helical_dom_sf"/>
</dbReference>